<evidence type="ECO:0000313" key="2">
    <source>
        <dbReference type="Proteomes" id="UP000887013"/>
    </source>
</evidence>
<protein>
    <submittedName>
        <fullName evidence="1">Uncharacterized protein</fullName>
    </submittedName>
</protein>
<proteinExistence type="predicted"/>
<dbReference type="Proteomes" id="UP000887013">
    <property type="component" value="Unassembled WGS sequence"/>
</dbReference>
<dbReference type="EMBL" id="BMAW01019223">
    <property type="protein sequence ID" value="GFT62248.1"/>
    <property type="molecule type" value="Genomic_DNA"/>
</dbReference>
<accession>A0A8X6PFJ4</accession>
<organism evidence="1 2">
    <name type="scientific">Nephila pilipes</name>
    <name type="common">Giant wood spider</name>
    <name type="synonym">Nephila maculata</name>
    <dbReference type="NCBI Taxonomy" id="299642"/>
    <lineage>
        <taxon>Eukaryota</taxon>
        <taxon>Metazoa</taxon>
        <taxon>Ecdysozoa</taxon>
        <taxon>Arthropoda</taxon>
        <taxon>Chelicerata</taxon>
        <taxon>Arachnida</taxon>
        <taxon>Araneae</taxon>
        <taxon>Araneomorphae</taxon>
        <taxon>Entelegynae</taxon>
        <taxon>Araneoidea</taxon>
        <taxon>Nephilidae</taxon>
        <taxon>Nephila</taxon>
    </lineage>
</organism>
<evidence type="ECO:0000313" key="1">
    <source>
        <dbReference type="EMBL" id="GFT62248.1"/>
    </source>
</evidence>
<keyword evidence="2" id="KW-1185">Reference proteome</keyword>
<sequence length="89" mass="10274">MSEPQHGYALILLEKRDYLARKLASHQIRQAQKSFPKFKLHSVLTRFSPTGSILLFTYMTFGFPPQVKEMLVVAQIPLSTRQCHTSRLI</sequence>
<name>A0A8X6PFJ4_NEPPI</name>
<dbReference type="AlphaFoldDB" id="A0A8X6PFJ4"/>
<gene>
    <name evidence="1" type="ORF">NPIL_454611</name>
</gene>
<reference evidence="1" key="1">
    <citation type="submission" date="2020-08" db="EMBL/GenBank/DDBJ databases">
        <title>Multicomponent nature underlies the extraordinary mechanical properties of spider dragline silk.</title>
        <authorList>
            <person name="Kono N."/>
            <person name="Nakamura H."/>
            <person name="Mori M."/>
            <person name="Yoshida Y."/>
            <person name="Ohtoshi R."/>
            <person name="Malay A.D."/>
            <person name="Moran D.A.P."/>
            <person name="Tomita M."/>
            <person name="Numata K."/>
            <person name="Arakawa K."/>
        </authorList>
    </citation>
    <scope>NUCLEOTIDE SEQUENCE</scope>
</reference>
<comment type="caution">
    <text evidence="1">The sequence shown here is derived from an EMBL/GenBank/DDBJ whole genome shotgun (WGS) entry which is preliminary data.</text>
</comment>